<gene>
    <name evidence="4" type="ORF">A6K24_01350</name>
</gene>
<dbReference type="InterPro" id="IPR050640">
    <property type="entry name" value="Bact_2-comp_sensor_kinase"/>
</dbReference>
<sequence length="576" mass="65760">MDIFHGIKGSPIKKKIILLALFSTLIPLLVVGPITFAFLNKSVENKVSTTVTNLLTIVNWNINTFVAEIEDISNIVFLSNDIHRYLTHNKKDPKHYMYETSSRNTLSNITVVNKPYIHSIYIGNENHGFLKVNQGNSNMNGNVFSQIEDTTLYHQLLDSPWKGQWFNSSKLRLNAGNDEPFLFGRMIRNLGTKDPIGVLLISIDPMIFENMFKEVNIQGNILVLNGDKILYSRNKMEMSPIQLTEIIDGSKDNGTVINYIDGKKNIINYHTNENTDWKIVSIVPFENVVQDINQIRLITITLLVIAFIISVVFAIYLSSRITRELGLLRLVTGQMERREIVSGIHFNKEDEIGKIGNRFVELYNRNNDLTLRLYEAKVKEKEAELLALQSHINPHFLYNTLNAMFWMAEKSKAKPIAKMAISLSKIFKLTLNDGNPITTVKNEIEQVKSYLDIQNIRFDHNIFYHFQVDPNILEEKLIKLLLQPIVENAVYHGLEPKNGRGTITIVGSMQNDCLLFKIIDTGKGFNTSEIDIYSKGYALKNINERLKLHYGDEFGLDINSKIDEGTTVILKVGLKH</sequence>
<name>A0A179T7U8_9BACI</name>
<feature type="domain" description="Signal transduction histidine kinase internal region" evidence="3">
    <location>
        <begin position="383"/>
        <end position="461"/>
    </location>
</feature>
<keyword evidence="1" id="KW-0472">Membrane</keyword>
<dbReference type="Pfam" id="PF06580">
    <property type="entry name" value="His_kinase"/>
    <property type="match status" value="1"/>
</dbReference>
<dbReference type="RefSeq" id="WP_066324443.1">
    <property type="nucleotide sequence ID" value="NZ_LWSG01000001.1"/>
</dbReference>
<dbReference type="PANTHER" id="PTHR34220">
    <property type="entry name" value="SENSOR HISTIDINE KINASE YPDA"/>
    <property type="match status" value="1"/>
</dbReference>
<keyword evidence="1" id="KW-1133">Transmembrane helix</keyword>
<evidence type="ECO:0000313" key="4">
    <source>
        <dbReference type="EMBL" id="OAS89229.1"/>
    </source>
</evidence>
<evidence type="ECO:0000259" key="3">
    <source>
        <dbReference type="Pfam" id="PF06580"/>
    </source>
</evidence>
<dbReference type="PANTHER" id="PTHR34220:SF7">
    <property type="entry name" value="SENSOR HISTIDINE KINASE YPDA"/>
    <property type="match status" value="1"/>
</dbReference>
<dbReference type="GO" id="GO:0000155">
    <property type="term" value="F:phosphorelay sensor kinase activity"/>
    <property type="evidence" value="ECO:0007669"/>
    <property type="project" value="InterPro"/>
</dbReference>
<proteinExistence type="predicted"/>
<dbReference type="Proteomes" id="UP000078534">
    <property type="component" value="Unassembled WGS sequence"/>
</dbReference>
<accession>A0A179T7U8</accession>
<reference evidence="5" key="1">
    <citation type="submission" date="2016-04" db="EMBL/GenBank/DDBJ databases">
        <authorList>
            <person name="Lyu Z."/>
            <person name="Lyu W."/>
        </authorList>
    </citation>
    <scope>NUCLEOTIDE SEQUENCE [LARGE SCALE GENOMIC DNA]</scope>
    <source>
        <strain evidence="5">C44</strain>
    </source>
</reference>
<dbReference type="STRING" id="152268.A6K24_01350"/>
<evidence type="ECO:0000256" key="1">
    <source>
        <dbReference type="SAM" id="Phobius"/>
    </source>
</evidence>
<feature type="transmembrane region" description="Helical" evidence="1">
    <location>
        <begin position="297"/>
        <end position="317"/>
    </location>
</feature>
<dbReference type="InterPro" id="IPR010559">
    <property type="entry name" value="Sig_transdc_His_kin_internal"/>
</dbReference>
<keyword evidence="5" id="KW-1185">Reference proteome</keyword>
<dbReference type="InterPro" id="IPR036890">
    <property type="entry name" value="HATPase_C_sf"/>
</dbReference>
<feature type="transmembrane region" description="Helical" evidence="1">
    <location>
        <begin position="16"/>
        <end position="39"/>
    </location>
</feature>
<keyword evidence="1" id="KW-0812">Transmembrane</keyword>
<comment type="caution">
    <text evidence="4">The sequence shown here is derived from an EMBL/GenBank/DDBJ whole genome shotgun (WGS) entry which is preliminary data.</text>
</comment>
<dbReference type="AlphaFoldDB" id="A0A179T7U8"/>
<evidence type="ECO:0000259" key="2">
    <source>
        <dbReference type="Pfam" id="PF02518"/>
    </source>
</evidence>
<dbReference type="InterPro" id="IPR003594">
    <property type="entry name" value="HATPase_dom"/>
</dbReference>
<dbReference type="SUPFAM" id="SSF55874">
    <property type="entry name" value="ATPase domain of HSP90 chaperone/DNA topoisomerase II/histidine kinase"/>
    <property type="match status" value="1"/>
</dbReference>
<evidence type="ECO:0000313" key="5">
    <source>
        <dbReference type="Proteomes" id="UP000078534"/>
    </source>
</evidence>
<dbReference type="OrthoDB" id="9776552at2"/>
<protein>
    <submittedName>
        <fullName evidence="4">Uncharacterized protein</fullName>
    </submittedName>
</protein>
<dbReference type="Gene3D" id="3.30.565.10">
    <property type="entry name" value="Histidine kinase-like ATPase, C-terminal domain"/>
    <property type="match status" value="1"/>
</dbReference>
<dbReference type="Gene3D" id="6.10.340.10">
    <property type="match status" value="1"/>
</dbReference>
<dbReference type="Pfam" id="PF02518">
    <property type="entry name" value="HATPase_c"/>
    <property type="match status" value="1"/>
</dbReference>
<organism evidence="4 5">
    <name type="scientific">Metabacillus litoralis</name>
    <dbReference type="NCBI Taxonomy" id="152268"/>
    <lineage>
        <taxon>Bacteria</taxon>
        <taxon>Bacillati</taxon>
        <taxon>Bacillota</taxon>
        <taxon>Bacilli</taxon>
        <taxon>Bacillales</taxon>
        <taxon>Bacillaceae</taxon>
        <taxon>Metabacillus</taxon>
    </lineage>
</organism>
<dbReference type="EMBL" id="LWSG01000001">
    <property type="protein sequence ID" value="OAS89229.1"/>
    <property type="molecule type" value="Genomic_DNA"/>
</dbReference>
<feature type="domain" description="Histidine kinase/HSP90-like ATPase" evidence="2">
    <location>
        <begin position="476"/>
        <end position="574"/>
    </location>
</feature>
<dbReference type="GO" id="GO:0016020">
    <property type="term" value="C:membrane"/>
    <property type="evidence" value="ECO:0007669"/>
    <property type="project" value="InterPro"/>
</dbReference>